<dbReference type="RefSeq" id="WP_271186618.1">
    <property type="nucleotide sequence ID" value="NZ_BSFE01000004.1"/>
</dbReference>
<dbReference type="AlphaFoldDB" id="A0A9W6IN66"/>
<sequence>MIFRYTILYVDNVAASMAFYEAAFGLERNFLHEGGDYGELKTGETRLAFSSTALMRQLGKSPKKPEADAPVFELAFETEDVAAALARAVKAGATLKQDAREEDWGQTTSYVSDPDGYLVEICSPVQLPSAG</sequence>
<dbReference type="Proteomes" id="UP001143486">
    <property type="component" value="Unassembled WGS sequence"/>
</dbReference>
<dbReference type="PANTHER" id="PTHR36503">
    <property type="entry name" value="BLR2520 PROTEIN"/>
    <property type="match status" value="1"/>
</dbReference>
<dbReference type="InterPro" id="IPR029068">
    <property type="entry name" value="Glyas_Bleomycin-R_OHBP_Dase"/>
</dbReference>
<accession>A0A9W6IN66</accession>
<dbReference type="EMBL" id="BSFE01000004">
    <property type="protein sequence ID" value="GLK52250.1"/>
    <property type="molecule type" value="Genomic_DNA"/>
</dbReference>
<feature type="domain" description="VOC" evidence="1">
    <location>
        <begin position="2"/>
        <end position="124"/>
    </location>
</feature>
<comment type="caution">
    <text evidence="2">The sequence shown here is derived from an EMBL/GenBank/DDBJ whole genome shotgun (WGS) entry which is preliminary data.</text>
</comment>
<evidence type="ECO:0000259" key="1">
    <source>
        <dbReference type="PROSITE" id="PS51819"/>
    </source>
</evidence>
<evidence type="ECO:0000313" key="3">
    <source>
        <dbReference type="Proteomes" id="UP001143486"/>
    </source>
</evidence>
<evidence type="ECO:0000313" key="2">
    <source>
        <dbReference type="EMBL" id="GLK52250.1"/>
    </source>
</evidence>
<dbReference type="PROSITE" id="PS51819">
    <property type="entry name" value="VOC"/>
    <property type="match status" value="1"/>
</dbReference>
<dbReference type="SUPFAM" id="SSF54593">
    <property type="entry name" value="Glyoxalase/Bleomycin resistance protein/Dihydroxybiphenyl dioxygenase"/>
    <property type="match status" value="1"/>
</dbReference>
<dbReference type="Pfam" id="PF00903">
    <property type="entry name" value="Glyoxalase"/>
    <property type="match status" value="1"/>
</dbReference>
<protein>
    <submittedName>
        <fullName evidence="2">Glyoxalase/bleomycin resistance/dioxygenase family protein</fullName>
    </submittedName>
</protein>
<dbReference type="CDD" id="cd07264">
    <property type="entry name" value="VOC_like"/>
    <property type="match status" value="1"/>
</dbReference>
<reference evidence="2" key="1">
    <citation type="journal article" date="2014" name="Int. J. Syst. Evol. Microbiol.">
        <title>Complete genome sequence of Corynebacterium casei LMG S-19264T (=DSM 44701T), isolated from a smear-ripened cheese.</title>
        <authorList>
            <consortium name="US DOE Joint Genome Institute (JGI-PGF)"/>
            <person name="Walter F."/>
            <person name="Albersmeier A."/>
            <person name="Kalinowski J."/>
            <person name="Ruckert C."/>
        </authorList>
    </citation>
    <scope>NUCLEOTIDE SEQUENCE</scope>
    <source>
        <strain evidence="2">VKM B-1513</strain>
    </source>
</reference>
<dbReference type="InterPro" id="IPR037523">
    <property type="entry name" value="VOC_core"/>
</dbReference>
<proteinExistence type="predicted"/>
<reference evidence="2" key="2">
    <citation type="submission" date="2023-01" db="EMBL/GenBank/DDBJ databases">
        <authorList>
            <person name="Sun Q."/>
            <person name="Evtushenko L."/>
        </authorList>
    </citation>
    <scope>NUCLEOTIDE SEQUENCE</scope>
    <source>
        <strain evidence="2">VKM B-1513</strain>
    </source>
</reference>
<dbReference type="PANTHER" id="PTHR36503:SF1">
    <property type="entry name" value="BLR2520 PROTEIN"/>
    <property type="match status" value="1"/>
</dbReference>
<dbReference type="InterPro" id="IPR004360">
    <property type="entry name" value="Glyas_Fos-R_dOase_dom"/>
</dbReference>
<name>A0A9W6IN66_9PROT</name>
<dbReference type="Gene3D" id="3.10.180.10">
    <property type="entry name" value="2,3-Dihydroxybiphenyl 1,2-Dioxygenase, domain 1"/>
    <property type="match status" value="1"/>
</dbReference>
<gene>
    <name evidence="2" type="ORF">GCM10017621_17580</name>
</gene>
<organism evidence="2 3">
    <name type="scientific">Maricaulis virginensis</name>
    <dbReference type="NCBI Taxonomy" id="144022"/>
    <lineage>
        <taxon>Bacteria</taxon>
        <taxon>Pseudomonadati</taxon>
        <taxon>Pseudomonadota</taxon>
        <taxon>Alphaproteobacteria</taxon>
        <taxon>Maricaulales</taxon>
        <taxon>Maricaulaceae</taxon>
        <taxon>Maricaulis</taxon>
    </lineage>
</organism>
<keyword evidence="3" id="KW-1185">Reference proteome</keyword>